<keyword evidence="1" id="KW-0812">Transmembrane</keyword>
<keyword evidence="3" id="KW-1185">Reference proteome</keyword>
<dbReference type="Proteomes" id="UP001550378">
    <property type="component" value="Unassembled WGS sequence"/>
</dbReference>
<dbReference type="Pfam" id="PF10825">
    <property type="entry name" value="DUF2752"/>
    <property type="match status" value="1"/>
</dbReference>
<proteinExistence type="predicted"/>
<keyword evidence="1" id="KW-0472">Membrane</keyword>
<keyword evidence="1" id="KW-1133">Transmembrane helix</keyword>
<dbReference type="InterPro" id="IPR021215">
    <property type="entry name" value="DUF2752"/>
</dbReference>
<dbReference type="RefSeq" id="WP_189898411.1">
    <property type="nucleotide sequence ID" value="NZ_JBEXZP010000191.1"/>
</dbReference>
<feature type="transmembrane region" description="Helical" evidence="1">
    <location>
        <begin position="95"/>
        <end position="121"/>
    </location>
</feature>
<dbReference type="EMBL" id="JBEXZR010000010">
    <property type="protein sequence ID" value="MEU0708563.1"/>
    <property type="molecule type" value="Genomic_DNA"/>
</dbReference>
<gene>
    <name evidence="2" type="ORF">ABZ508_14515</name>
</gene>
<sequence>MSDSPIPSTVPDRTRWIPQIRLGWEARDTRWWIWGTAGTVVVLAGAAMAVWGMFPVDLHGPGHFAGIMAPTCGLTRSVVAVFRGDLALAWRYNPVGLLVAFGSVAVLARLLVGAVAGRWLVLRVRPGRAGWIILGLSLVALEIRQQGQAELLMSTGLR</sequence>
<comment type="caution">
    <text evidence="2">The sequence shown here is derived from an EMBL/GenBank/DDBJ whole genome shotgun (WGS) entry which is preliminary data.</text>
</comment>
<protein>
    <submittedName>
        <fullName evidence="2">DUF2752 domain-containing protein</fullName>
    </submittedName>
</protein>
<feature type="transmembrane region" description="Helical" evidence="1">
    <location>
        <begin position="31"/>
        <end position="54"/>
    </location>
</feature>
<evidence type="ECO:0000313" key="3">
    <source>
        <dbReference type="Proteomes" id="UP001550378"/>
    </source>
</evidence>
<reference evidence="2 3" key="1">
    <citation type="submission" date="2024-06" db="EMBL/GenBank/DDBJ databases">
        <title>The Natural Products Discovery Center: Release of the First 8490 Sequenced Strains for Exploring Actinobacteria Biosynthetic Diversity.</title>
        <authorList>
            <person name="Kalkreuter E."/>
            <person name="Kautsar S.A."/>
            <person name="Yang D."/>
            <person name="Bader C.D."/>
            <person name="Teijaro C.N."/>
            <person name="Fluegel L."/>
            <person name="Davis C.M."/>
            <person name="Simpson J.R."/>
            <person name="Lauterbach L."/>
            <person name="Steele A.D."/>
            <person name="Gui C."/>
            <person name="Meng S."/>
            <person name="Li G."/>
            <person name="Viehrig K."/>
            <person name="Ye F."/>
            <person name="Su P."/>
            <person name="Kiefer A.F."/>
            <person name="Nichols A."/>
            <person name="Cepeda A.J."/>
            <person name="Yan W."/>
            <person name="Fan B."/>
            <person name="Jiang Y."/>
            <person name="Adhikari A."/>
            <person name="Zheng C.-J."/>
            <person name="Schuster L."/>
            <person name="Cowan T.M."/>
            <person name="Smanski M.J."/>
            <person name="Chevrette M.G."/>
            <person name="De Carvalho L.P.S."/>
            <person name="Shen B."/>
        </authorList>
    </citation>
    <scope>NUCLEOTIDE SEQUENCE [LARGE SCALE GENOMIC DNA]</scope>
    <source>
        <strain evidence="2 3">NPDC006337</strain>
    </source>
</reference>
<accession>A0ABV2W4U1</accession>
<evidence type="ECO:0000256" key="1">
    <source>
        <dbReference type="SAM" id="Phobius"/>
    </source>
</evidence>
<name>A0ABV2W4U1_9ACTN</name>
<organism evidence="2 3">
    <name type="scientific">Streptomyces lavendulocolor</name>
    <dbReference type="NCBI Taxonomy" id="67316"/>
    <lineage>
        <taxon>Bacteria</taxon>
        <taxon>Bacillati</taxon>
        <taxon>Actinomycetota</taxon>
        <taxon>Actinomycetes</taxon>
        <taxon>Kitasatosporales</taxon>
        <taxon>Streptomycetaceae</taxon>
        <taxon>Streptomyces</taxon>
    </lineage>
</organism>
<evidence type="ECO:0000313" key="2">
    <source>
        <dbReference type="EMBL" id="MEU0708563.1"/>
    </source>
</evidence>